<dbReference type="RefSeq" id="WP_165270832.1">
    <property type="nucleotide sequence ID" value="NZ_JAALLS010000024.1"/>
</dbReference>
<reference evidence="2 3" key="1">
    <citation type="submission" date="2020-02" db="EMBL/GenBank/DDBJ databases">
        <title>Aliifodinibius halophilus 2W32, complete genome.</title>
        <authorList>
            <person name="Li Y."/>
            <person name="Wu S."/>
        </authorList>
    </citation>
    <scope>NUCLEOTIDE SEQUENCE [LARGE SCALE GENOMIC DNA]</scope>
    <source>
        <strain evidence="2 3">2W32</strain>
    </source>
</reference>
<keyword evidence="3" id="KW-1185">Reference proteome</keyword>
<dbReference type="Proteomes" id="UP000479132">
    <property type="component" value="Unassembled WGS sequence"/>
</dbReference>
<proteinExistence type="predicted"/>
<feature type="region of interest" description="Disordered" evidence="1">
    <location>
        <begin position="1"/>
        <end position="48"/>
    </location>
</feature>
<accession>A0A6M1TN34</accession>
<protein>
    <submittedName>
        <fullName evidence="2">Uncharacterized protein</fullName>
    </submittedName>
</protein>
<evidence type="ECO:0000256" key="1">
    <source>
        <dbReference type="SAM" id="MobiDB-lite"/>
    </source>
</evidence>
<name>A0A6M1TN34_9BACT</name>
<dbReference type="EMBL" id="JAALLS010000024">
    <property type="protein sequence ID" value="NGP89760.1"/>
    <property type="molecule type" value="Genomic_DNA"/>
</dbReference>
<sequence>MLDSKKLKNLHLDELTPEESRNFEGGNGTGVWDDPNDPDDGGCIPYPDPLKDIINGDY</sequence>
<dbReference type="AlphaFoldDB" id="A0A6M1TN34"/>
<feature type="compositionally biased region" description="Basic and acidic residues" evidence="1">
    <location>
        <begin position="1"/>
        <end position="22"/>
    </location>
</feature>
<organism evidence="2 3">
    <name type="scientific">Fodinibius halophilus</name>
    <dbReference type="NCBI Taxonomy" id="1736908"/>
    <lineage>
        <taxon>Bacteria</taxon>
        <taxon>Pseudomonadati</taxon>
        <taxon>Balneolota</taxon>
        <taxon>Balneolia</taxon>
        <taxon>Balneolales</taxon>
        <taxon>Balneolaceae</taxon>
        <taxon>Fodinibius</taxon>
    </lineage>
</organism>
<gene>
    <name evidence="2" type="ORF">G3569_15485</name>
</gene>
<evidence type="ECO:0000313" key="3">
    <source>
        <dbReference type="Proteomes" id="UP000479132"/>
    </source>
</evidence>
<evidence type="ECO:0000313" key="2">
    <source>
        <dbReference type="EMBL" id="NGP89760.1"/>
    </source>
</evidence>
<comment type="caution">
    <text evidence="2">The sequence shown here is derived from an EMBL/GenBank/DDBJ whole genome shotgun (WGS) entry which is preliminary data.</text>
</comment>